<feature type="transmembrane region" description="Helical" evidence="6">
    <location>
        <begin position="486"/>
        <end position="504"/>
    </location>
</feature>
<feature type="transmembrane region" description="Helical" evidence="6">
    <location>
        <begin position="231"/>
        <end position="252"/>
    </location>
</feature>
<sequence>MAQETTIMDTLKPKNDLAHVEITDDIDLSKSEAAVNAAAAGQATTGYETLTLWQTAMKFKVASIVCLLAAFSASTDGFQIGINASIIANEGFIRQFATKQQADGTEYLASPILSAWGSIMSVGQIIGMTASPFISSRFGRKKAMYTYWFVLAMSVMTESLARTWSVWLGAKLLAGVGVGSMQSTLPTYISEIAPVRIRGALLMCYSLWFSLGVFVAQIALNTMNANRPLDWLLPIYCQWGQIGLMILVYVFLPESPIWCVERGQFDRAQKELRRINYGVADYDSAQQLQVLSLTVEHERAVAEELRQTHWYAIFQGTNGRRTVIALWTNMTQQFVGLTLFSIYGTYFFQQAGIKNPFQVTVITSSMNIAATLLLVVIGDRIGRRSIACYAATVSWTACLLIGILGVVPRNNAVDNVFVFFVCVWNIGTTAIGAAGWSFIGEISSQRLRHYTAGFGAALTCVAGIIMSVLVPYMVNTNQWNWGLKTAFFYVGLCLPFVIGIWFLIPETSGRSAAELDELFERKIKPWNFKKTETATQRLVIAEKQAAA</sequence>
<comment type="similarity">
    <text evidence="2">Belongs to the major facilitator superfamily. Sugar transporter (TC 2.A.1.1) family.</text>
</comment>
<comment type="subcellular location">
    <subcellularLocation>
        <location evidence="1">Membrane</location>
        <topology evidence="1">Multi-pass membrane protein</topology>
    </subcellularLocation>
</comment>
<dbReference type="VEuPathDB" id="FungiDB:F503_03031"/>
<evidence type="ECO:0000256" key="1">
    <source>
        <dbReference type="ARBA" id="ARBA00004141"/>
    </source>
</evidence>
<dbReference type="GO" id="GO:0016020">
    <property type="term" value="C:membrane"/>
    <property type="evidence" value="ECO:0007669"/>
    <property type="project" value="UniProtKB-SubCell"/>
</dbReference>
<dbReference type="HOGENOM" id="CLU_001265_11_0_1"/>
<dbReference type="EMBL" id="KE148154">
    <property type="protein sequence ID" value="EPE06202.1"/>
    <property type="molecule type" value="Genomic_DNA"/>
</dbReference>
<evidence type="ECO:0000256" key="3">
    <source>
        <dbReference type="ARBA" id="ARBA00022692"/>
    </source>
</evidence>
<evidence type="ECO:0000259" key="7">
    <source>
        <dbReference type="PROSITE" id="PS50850"/>
    </source>
</evidence>
<accession>S3C0D6</accession>
<evidence type="ECO:0000313" key="8">
    <source>
        <dbReference type="EMBL" id="EPE06202.1"/>
    </source>
</evidence>
<dbReference type="PROSITE" id="PS50850">
    <property type="entry name" value="MFS"/>
    <property type="match status" value="1"/>
</dbReference>
<dbReference type="Gene3D" id="1.20.1250.20">
    <property type="entry name" value="MFS general substrate transporter like domains"/>
    <property type="match status" value="1"/>
</dbReference>
<dbReference type="InterPro" id="IPR005829">
    <property type="entry name" value="Sugar_transporter_CS"/>
</dbReference>
<dbReference type="PANTHER" id="PTHR48022:SF53">
    <property type="entry name" value="ALPHA-GLUCOSIDE TRANSPORTER, PUTATIVE (AFU_ORTHOLOGUE AFUA_3G01700)-RELATED"/>
    <property type="match status" value="1"/>
</dbReference>
<dbReference type="OrthoDB" id="2544694at2759"/>
<protein>
    <submittedName>
        <fullName evidence="8">Mfs alpha-glucoside</fullName>
    </submittedName>
</protein>
<dbReference type="InterPro" id="IPR020846">
    <property type="entry name" value="MFS_dom"/>
</dbReference>
<dbReference type="SUPFAM" id="SSF103473">
    <property type="entry name" value="MFS general substrate transporter"/>
    <property type="match status" value="1"/>
</dbReference>
<dbReference type="GO" id="GO:0005351">
    <property type="term" value="F:carbohydrate:proton symporter activity"/>
    <property type="evidence" value="ECO:0007669"/>
    <property type="project" value="TreeGrafter"/>
</dbReference>
<dbReference type="Proteomes" id="UP000016923">
    <property type="component" value="Unassembled WGS sequence"/>
</dbReference>
<reference evidence="8 9" key="1">
    <citation type="journal article" date="2013" name="BMC Genomics">
        <title>The genome and transcriptome of the pine saprophyte Ophiostoma piceae, and a comparison with the bark beetle-associated pine pathogen Grosmannia clavigera.</title>
        <authorList>
            <person name="Haridas S."/>
            <person name="Wang Y."/>
            <person name="Lim L."/>
            <person name="Massoumi Alamouti S."/>
            <person name="Jackman S."/>
            <person name="Docking R."/>
            <person name="Robertson G."/>
            <person name="Birol I."/>
            <person name="Bohlmann J."/>
            <person name="Breuil C."/>
        </authorList>
    </citation>
    <scope>NUCLEOTIDE SEQUENCE [LARGE SCALE GENOMIC DNA]</scope>
    <source>
        <strain evidence="8 9">UAMH 11346</strain>
    </source>
</reference>
<evidence type="ECO:0000256" key="4">
    <source>
        <dbReference type="ARBA" id="ARBA00022989"/>
    </source>
</evidence>
<keyword evidence="9" id="KW-1185">Reference proteome</keyword>
<dbReference type="eggNOG" id="KOG0254">
    <property type="taxonomic scope" value="Eukaryota"/>
</dbReference>
<dbReference type="FunFam" id="1.20.1250.20:FF:000078">
    <property type="entry name" value="MFS maltose transporter, putative"/>
    <property type="match status" value="1"/>
</dbReference>
<dbReference type="InterPro" id="IPR050360">
    <property type="entry name" value="MFS_Sugar_Transporters"/>
</dbReference>
<dbReference type="InterPro" id="IPR036259">
    <property type="entry name" value="MFS_trans_sf"/>
</dbReference>
<dbReference type="AlphaFoldDB" id="S3C0D6"/>
<feature type="transmembrane region" description="Helical" evidence="6">
    <location>
        <begin position="200"/>
        <end position="219"/>
    </location>
</feature>
<feature type="transmembrane region" description="Helical" evidence="6">
    <location>
        <begin position="334"/>
        <end position="351"/>
    </location>
</feature>
<feature type="transmembrane region" description="Helical" evidence="6">
    <location>
        <begin position="416"/>
        <end position="439"/>
    </location>
</feature>
<evidence type="ECO:0000256" key="5">
    <source>
        <dbReference type="ARBA" id="ARBA00023136"/>
    </source>
</evidence>
<feature type="domain" description="Major facilitator superfamily (MFS) profile" evidence="7">
    <location>
        <begin position="65"/>
        <end position="508"/>
    </location>
</feature>
<evidence type="ECO:0000256" key="2">
    <source>
        <dbReference type="ARBA" id="ARBA00010992"/>
    </source>
</evidence>
<dbReference type="PANTHER" id="PTHR48022">
    <property type="entry name" value="PLASTIDIC GLUCOSE TRANSPORTER 4"/>
    <property type="match status" value="1"/>
</dbReference>
<gene>
    <name evidence="8" type="ORF">F503_03031</name>
</gene>
<name>S3C0D6_OPHP1</name>
<feature type="transmembrane region" description="Helical" evidence="6">
    <location>
        <begin position="451"/>
        <end position="474"/>
    </location>
</feature>
<keyword evidence="5 6" id="KW-0472">Membrane</keyword>
<organism evidence="8 9">
    <name type="scientific">Ophiostoma piceae (strain UAMH 11346)</name>
    <name type="common">Sap stain fungus</name>
    <dbReference type="NCBI Taxonomy" id="1262450"/>
    <lineage>
        <taxon>Eukaryota</taxon>
        <taxon>Fungi</taxon>
        <taxon>Dikarya</taxon>
        <taxon>Ascomycota</taxon>
        <taxon>Pezizomycotina</taxon>
        <taxon>Sordariomycetes</taxon>
        <taxon>Sordariomycetidae</taxon>
        <taxon>Ophiostomatales</taxon>
        <taxon>Ophiostomataceae</taxon>
        <taxon>Ophiostoma</taxon>
    </lineage>
</organism>
<feature type="transmembrane region" description="Helical" evidence="6">
    <location>
        <begin position="357"/>
        <end position="377"/>
    </location>
</feature>
<dbReference type="InterPro" id="IPR005828">
    <property type="entry name" value="MFS_sugar_transport-like"/>
</dbReference>
<evidence type="ECO:0000313" key="9">
    <source>
        <dbReference type="Proteomes" id="UP000016923"/>
    </source>
</evidence>
<dbReference type="PROSITE" id="PS00217">
    <property type="entry name" value="SUGAR_TRANSPORT_2"/>
    <property type="match status" value="1"/>
</dbReference>
<evidence type="ECO:0000256" key="6">
    <source>
        <dbReference type="SAM" id="Phobius"/>
    </source>
</evidence>
<dbReference type="OMA" id="WAQIGIM"/>
<keyword evidence="3 6" id="KW-0812">Transmembrane</keyword>
<proteinExistence type="inferred from homology"/>
<dbReference type="Pfam" id="PF00083">
    <property type="entry name" value="Sugar_tr"/>
    <property type="match status" value="1"/>
</dbReference>
<keyword evidence="4 6" id="KW-1133">Transmembrane helix</keyword>
<feature type="transmembrane region" description="Helical" evidence="6">
    <location>
        <begin position="386"/>
        <end position="404"/>
    </location>
</feature>